<dbReference type="InterPro" id="IPR016024">
    <property type="entry name" value="ARM-type_fold"/>
</dbReference>
<dbReference type="InterPro" id="IPR000719">
    <property type="entry name" value="Prot_kinase_dom"/>
</dbReference>
<keyword evidence="3" id="KW-0418">Kinase</keyword>
<dbReference type="PANTHER" id="PTHR46240:SF1">
    <property type="entry name" value="SERINE_THREONINE-PROTEIN KINASE ULK4"/>
    <property type="match status" value="1"/>
</dbReference>
<accession>A0ABM1W1A6</accession>
<dbReference type="Proteomes" id="UP000694888">
    <property type="component" value="Unplaced"/>
</dbReference>
<dbReference type="Pfam" id="PF00069">
    <property type="entry name" value="Pkinase"/>
    <property type="match status" value="1"/>
</dbReference>
<dbReference type="Pfam" id="PF23606">
    <property type="entry name" value="HEAT_ULK4"/>
    <property type="match status" value="1"/>
</dbReference>
<keyword evidence="2" id="KW-1185">Reference proteome</keyword>
<gene>
    <name evidence="3" type="primary">LOC101848322</name>
</gene>
<reference evidence="3" key="1">
    <citation type="submission" date="2025-08" db="UniProtKB">
        <authorList>
            <consortium name="RefSeq"/>
        </authorList>
    </citation>
    <scope>IDENTIFICATION</scope>
</reference>
<evidence type="ECO:0000259" key="1">
    <source>
        <dbReference type="PROSITE" id="PS50011"/>
    </source>
</evidence>
<dbReference type="Gene3D" id="1.25.10.10">
    <property type="entry name" value="Leucine-rich Repeat Variant"/>
    <property type="match status" value="2"/>
</dbReference>
<dbReference type="InterPro" id="IPR056981">
    <property type="entry name" value="HEAT_ULK4_RUNKEL"/>
</dbReference>
<evidence type="ECO:0000313" key="2">
    <source>
        <dbReference type="Proteomes" id="UP000694888"/>
    </source>
</evidence>
<dbReference type="PANTHER" id="PTHR46240">
    <property type="entry name" value="SER/THR PROTEIN KINASE ULK4"/>
    <property type="match status" value="1"/>
</dbReference>
<dbReference type="InterPro" id="IPR011989">
    <property type="entry name" value="ARM-like"/>
</dbReference>
<dbReference type="PROSITE" id="PS50011">
    <property type="entry name" value="PROTEIN_KINASE_DOM"/>
    <property type="match status" value="1"/>
</dbReference>
<proteinExistence type="predicted"/>
<dbReference type="Gene3D" id="1.10.510.10">
    <property type="entry name" value="Transferase(Phosphotransferase) domain 1"/>
    <property type="match status" value="1"/>
</dbReference>
<dbReference type="SUPFAM" id="SSF56112">
    <property type="entry name" value="Protein kinase-like (PK-like)"/>
    <property type="match status" value="1"/>
</dbReference>
<evidence type="ECO:0000313" key="3">
    <source>
        <dbReference type="RefSeq" id="XP_035828449.1"/>
    </source>
</evidence>
<dbReference type="InterPro" id="IPR011009">
    <property type="entry name" value="Kinase-like_dom_sf"/>
</dbReference>
<feature type="domain" description="Protein kinase" evidence="1">
    <location>
        <begin position="4"/>
        <end position="298"/>
    </location>
</feature>
<dbReference type="InterPro" id="IPR045906">
    <property type="entry name" value="ULK4"/>
</dbReference>
<dbReference type="CDD" id="cd14010">
    <property type="entry name" value="STKc_ULK4"/>
    <property type="match status" value="1"/>
</dbReference>
<dbReference type="RefSeq" id="XP_035828449.1">
    <property type="nucleotide sequence ID" value="XM_035972556.1"/>
</dbReference>
<protein>
    <submittedName>
        <fullName evidence="3">Serine/threonine-protein kinase ULK4</fullName>
    </submittedName>
</protein>
<sequence>MENFVLYEELGKGDNSVIYKGRRKGTINFVAIHCIDKCKRPEVTNTVRMTHDIEHSNVVKFHEWYETSNHLWLVVELCNGGSLETLLTQDGNLPESSIRSFGVELVIGLHYIHSLSILFHDLRPSKILLDTEGILKYADFSLAKVEGENLEELFLKFAEAGDQWSSQTAEEVMKYNKCTGAVMYMSPELIQGGDANVLSDLWSLGCVFYHMFAGHPPFLAESEEHIKERILTKDFPVPKVKDVDPHGSCDQFVPENAGCSSRLSAKPSPEFMSLLQGLLNKDPQHRMGWPDLVSHSFWKGELNHLAKDFSSTLPEVHASSTTITASSVFDHGGGSALGKVKGVDLRRSMERPVAQLDTVDGSRPGTGMGDYLRPKTAPGMESGGSLFTLSARPHTAVPPDERLTSPHMATQAPLTTREAIGYTTDGEASLQDTGTETKRLIFHDSDFVVTQIVDNPKIQKVAVCKYDSKTLPVPPFTLDKLSGLSEKEILKHAKAITDNISQVEKGPPSQKRIQLLHYVSCVASCRLLSTALTQNGIIGAMTKLIRESSHLDIRVKFSRALALVAHFTEKIDTSVNLSESMSTLSEMLRENMKNTRLKQGLLPALGEVIALVAAQEQRLQESVEAWAVPSIAYTTIIRGIREGALGAEDDQVLNHMAAKIIETVTATRSTHAQKFVTQEVCQSLWYLFKHSAVDSVRCTAISALCRLTWHNAAMFQNLLDSGGLTPVMQALTGGVSRVQQAVITMLGLFMVTVGYTNRLFQDKDFRSKIMRCFESPSSVIRGKAFVLIHEMVHNNNELLLSCCQARLVMYIERDSRRQTPRTPKSKPVEAQEYLNQCLELLVSGVVHRLPSVMDEILDCLDQVGGRKHPSTVQAKQLKTSLPLLPIFNHLVTSQVFRPYIVSRDFLSQYVKLLEHVVKIETGETNIEAASEKAKASISVAEFVGSSLSVLEGISQHPPLLIEHNVVVMETVLPQLAALVACQNVDTKAQALHLFGEIASVFLTQDQFGITDTRVNTTQLHAIISEKLLPQFEPILLDLDPLPSYALKLLLALLEHNPAFIKQMEAQGLVVVIFQVLMDHQNNPLGRVMQGVVAVVSCLVSHKETDMRELYDQGLIDHLTNMFFEVWNSVCEGEEGGRDVKTAVTMLFTLLDTLSAILRYVSEVVRKALQVKNKGGEGSQKEAEFGEQLLMMNKSLTDLNSLLTQLLCYEDAEIQDLSIKCLSLLVQLFGGESREAMAPDNMEYYSKALRTTEAKKQKVLLRVIKRLLTTDSRHLESMKKHGDKLAKTIQSLADTASSHADVALTTVAAEILRMTGHISG</sequence>
<dbReference type="GeneID" id="101848322"/>
<name>A0ABM1W1A6_APLCA</name>
<organism evidence="2 3">
    <name type="scientific">Aplysia californica</name>
    <name type="common">California sea hare</name>
    <dbReference type="NCBI Taxonomy" id="6500"/>
    <lineage>
        <taxon>Eukaryota</taxon>
        <taxon>Metazoa</taxon>
        <taxon>Spiralia</taxon>
        <taxon>Lophotrochozoa</taxon>
        <taxon>Mollusca</taxon>
        <taxon>Gastropoda</taxon>
        <taxon>Heterobranchia</taxon>
        <taxon>Euthyneura</taxon>
        <taxon>Tectipleura</taxon>
        <taxon>Aplysiida</taxon>
        <taxon>Aplysioidea</taxon>
        <taxon>Aplysiidae</taxon>
        <taxon>Aplysia</taxon>
    </lineage>
</organism>
<keyword evidence="3" id="KW-0808">Transferase</keyword>
<dbReference type="GO" id="GO:0016301">
    <property type="term" value="F:kinase activity"/>
    <property type="evidence" value="ECO:0007669"/>
    <property type="project" value="UniProtKB-KW"/>
</dbReference>
<dbReference type="SUPFAM" id="SSF48371">
    <property type="entry name" value="ARM repeat"/>
    <property type="match status" value="1"/>
</dbReference>